<feature type="transmembrane region" description="Helical" evidence="1">
    <location>
        <begin position="72"/>
        <end position="89"/>
    </location>
</feature>
<accession>A0AAD6T6H4</accession>
<dbReference type="EMBL" id="JARJCM010000030">
    <property type="protein sequence ID" value="KAJ7038658.1"/>
    <property type="molecule type" value="Genomic_DNA"/>
</dbReference>
<proteinExistence type="predicted"/>
<dbReference type="Proteomes" id="UP001218188">
    <property type="component" value="Unassembled WGS sequence"/>
</dbReference>
<feature type="transmembrane region" description="Helical" evidence="1">
    <location>
        <begin position="179"/>
        <end position="199"/>
    </location>
</feature>
<organism evidence="2 3">
    <name type="scientific">Mycena alexandri</name>
    <dbReference type="NCBI Taxonomy" id="1745969"/>
    <lineage>
        <taxon>Eukaryota</taxon>
        <taxon>Fungi</taxon>
        <taxon>Dikarya</taxon>
        <taxon>Basidiomycota</taxon>
        <taxon>Agaricomycotina</taxon>
        <taxon>Agaricomycetes</taxon>
        <taxon>Agaricomycetidae</taxon>
        <taxon>Agaricales</taxon>
        <taxon>Marasmiineae</taxon>
        <taxon>Mycenaceae</taxon>
        <taxon>Mycena</taxon>
    </lineage>
</organism>
<reference evidence="2" key="1">
    <citation type="submission" date="2023-03" db="EMBL/GenBank/DDBJ databases">
        <title>Massive genome expansion in bonnet fungi (Mycena s.s.) driven by repeated elements and novel gene families across ecological guilds.</title>
        <authorList>
            <consortium name="Lawrence Berkeley National Laboratory"/>
            <person name="Harder C.B."/>
            <person name="Miyauchi S."/>
            <person name="Viragh M."/>
            <person name="Kuo A."/>
            <person name="Thoen E."/>
            <person name="Andreopoulos B."/>
            <person name="Lu D."/>
            <person name="Skrede I."/>
            <person name="Drula E."/>
            <person name="Henrissat B."/>
            <person name="Morin E."/>
            <person name="Kohler A."/>
            <person name="Barry K."/>
            <person name="LaButti K."/>
            <person name="Morin E."/>
            <person name="Salamov A."/>
            <person name="Lipzen A."/>
            <person name="Mereny Z."/>
            <person name="Hegedus B."/>
            <person name="Baldrian P."/>
            <person name="Stursova M."/>
            <person name="Weitz H."/>
            <person name="Taylor A."/>
            <person name="Grigoriev I.V."/>
            <person name="Nagy L.G."/>
            <person name="Martin F."/>
            <person name="Kauserud H."/>
        </authorList>
    </citation>
    <scope>NUCLEOTIDE SEQUENCE</scope>
    <source>
        <strain evidence="2">CBHHK200</strain>
    </source>
</reference>
<name>A0AAD6T6H4_9AGAR</name>
<feature type="transmembrane region" description="Helical" evidence="1">
    <location>
        <begin position="211"/>
        <end position="232"/>
    </location>
</feature>
<gene>
    <name evidence="2" type="ORF">C8F04DRAFT_1231841</name>
</gene>
<keyword evidence="1" id="KW-0812">Transmembrane</keyword>
<keyword evidence="1" id="KW-0472">Membrane</keyword>
<evidence type="ECO:0000313" key="2">
    <source>
        <dbReference type="EMBL" id="KAJ7038658.1"/>
    </source>
</evidence>
<dbReference type="AlphaFoldDB" id="A0AAD6T6H4"/>
<keyword evidence="1" id="KW-1133">Transmembrane helix</keyword>
<evidence type="ECO:0000256" key="1">
    <source>
        <dbReference type="SAM" id="Phobius"/>
    </source>
</evidence>
<feature type="transmembrane region" description="Helical" evidence="1">
    <location>
        <begin position="96"/>
        <end position="117"/>
    </location>
</feature>
<evidence type="ECO:0000313" key="3">
    <source>
        <dbReference type="Proteomes" id="UP001218188"/>
    </source>
</evidence>
<feature type="transmembrane region" description="Helical" evidence="1">
    <location>
        <begin position="137"/>
        <end position="159"/>
    </location>
</feature>
<keyword evidence="3" id="KW-1185">Reference proteome</keyword>
<protein>
    <submittedName>
        <fullName evidence="2">Uncharacterized protein</fullName>
    </submittedName>
</protein>
<comment type="caution">
    <text evidence="2">The sequence shown here is derived from an EMBL/GenBank/DDBJ whole genome shotgun (WGS) entry which is preliminary data.</text>
</comment>
<sequence>MNLRWWNPESTNSIIATTSIFHLPSCLPPHTSTALKYMESVAFDSSWHFLVLEVSLAGVEIFLYMFQGLTTALPIFLNLFIFAIYTLACRKAPKRILLVFAWIMAVLGTTQTALRLVTAAVSLRAIRGSLDQDTSPASVATVSLLGLTQEALFGINNLVSDALLLHRCYRIWGCRRKVLVVPGILMVSTFAVGCAGVFSNVDFRAGYGLGAFTNLVLTVLTGTDSLGLPLGLKFNSWSHMMDSARCIARLAGRNNPGSLQYGDGNDPRVWGAVPHSRNMRGHHLLT</sequence>